<organism evidence="2 3">
    <name type="scientific">Rhizobium johnstonii (strain DSM 114642 / LMG 32736 / 3841)</name>
    <name type="common">Rhizobium leguminosarum bv. viciae</name>
    <dbReference type="NCBI Taxonomy" id="216596"/>
    <lineage>
        <taxon>Bacteria</taxon>
        <taxon>Pseudomonadati</taxon>
        <taxon>Pseudomonadota</taxon>
        <taxon>Alphaproteobacteria</taxon>
        <taxon>Hyphomicrobiales</taxon>
        <taxon>Rhizobiaceae</taxon>
        <taxon>Rhizobium/Agrobacterium group</taxon>
        <taxon>Rhizobium</taxon>
        <taxon>Rhizobium johnstonii</taxon>
    </lineage>
</organism>
<dbReference type="eggNOG" id="COG1653">
    <property type="taxonomic scope" value="Bacteria"/>
</dbReference>
<evidence type="ECO:0000313" key="2">
    <source>
        <dbReference type="EMBL" id="CAK11974.1"/>
    </source>
</evidence>
<keyword evidence="3" id="KW-1185">Reference proteome</keyword>
<protein>
    <submittedName>
        <fullName evidence="2">Substrate binding component of ABC transporter</fullName>
    </submittedName>
</protein>
<dbReference type="EnsemblBacteria" id="CAK11974">
    <property type="protein sequence ID" value="CAK11974"/>
    <property type="gene ID" value="pRL120262"/>
</dbReference>
<dbReference type="InterPro" id="IPR006059">
    <property type="entry name" value="SBP"/>
</dbReference>
<gene>
    <name evidence="2" type="ordered locus">pRL120262</name>
</gene>
<reference evidence="2 3" key="1">
    <citation type="journal article" date="2006" name="Genome Biol.">
        <title>The genome of Rhizobium leguminosarum has recognizable core and accessory components.</title>
        <authorList>
            <person name="Young J.W."/>
            <person name="Crossman L.C."/>
            <person name="Johnston A.W.B."/>
            <person name="Thomson N.R."/>
            <person name="Ghazoui Z.F."/>
            <person name="Hull K.H."/>
            <person name="Wexler M."/>
            <person name="Curson A.R.J."/>
            <person name="Todd J.D."/>
            <person name="Poole P.S."/>
            <person name="Mauchline T.H."/>
            <person name="East A.K."/>
            <person name="Quail M.A."/>
            <person name="Churcher C."/>
            <person name="Arrowsmith C."/>
            <person name="Cherevach A."/>
            <person name="Chillingworth T."/>
            <person name="Clarke K."/>
            <person name="Cronin A."/>
            <person name="Davis P."/>
            <person name="Fraser A."/>
            <person name="Hance Z."/>
            <person name="Hauser H."/>
            <person name="Jagels K."/>
            <person name="Moule S."/>
            <person name="Mungall K."/>
            <person name="Norbertczak H."/>
            <person name="Rabbinowitsch E."/>
            <person name="Sanders M."/>
            <person name="Simmonds M."/>
            <person name="Whitehead S."/>
            <person name="Parkhill J."/>
        </authorList>
    </citation>
    <scope>NUCLEOTIDE SEQUENCE [LARGE SCALE GENOMIC DNA]</scope>
    <source>
        <strain evidence="3">DSM 114642 / LMG 32736 / 3841</strain>
    </source>
</reference>
<dbReference type="Pfam" id="PF01547">
    <property type="entry name" value="SBP_bac_1"/>
    <property type="match status" value="1"/>
</dbReference>
<dbReference type="EMBL" id="AM236086">
    <property type="protein sequence ID" value="CAK11974.1"/>
    <property type="molecule type" value="Genomic_DNA"/>
</dbReference>
<dbReference type="Proteomes" id="UP000006575">
    <property type="component" value="Plasmid pRL12"/>
</dbReference>
<name>Q1M4J7_RHIJ3</name>
<dbReference type="SUPFAM" id="SSF53850">
    <property type="entry name" value="Periplasmic binding protein-like II"/>
    <property type="match status" value="1"/>
</dbReference>
<geneLocation type="plasmid" evidence="3">
    <name>pRL12</name>
</geneLocation>
<dbReference type="AlphaFoldDB" id="Q1M4J7"/>
<keyword evidence="1" id="KW-0574">Periplasm</keyword>
<proteinExistence type="predicted"/>
<dbReference type="HOGENOM" id="CLU_052600_0_0_5"/>
<dbReference type="Gene3D" id="3.40.190.10">
    <property type="entry name" value="Periplasmic binding protein-like II"/>
    <property type="match status" value="1"/>
</dbReference>
<accession>Q1M4J7</accession>
<evidence type="ECO:0000256" key="1">
    <source>
        <dbReference type="ARBA" id="ARBA00022764"/>
    </source>
</evidence>
<dbReference type="KEGG" id="rle:pRL120262"/>
<sequence>MHLKQRTMKEEKMKHIMSFGILASTVLAFASPVLAQTVFVSTQLRPIEEATVVREELLKDVGSVDYVVEEPPQFAVRMEAERQAGKHTVSLVGALHGELSPLADKDTLEPLDDLAKKLAAGGMPQSLLDLGKLGKSTQQYIPWMQATYVMAAKKEALQYLPAGADVNALNYDQLIEWGKNMQDATGQPQIGFPAGPKGLMARYFQGYFYPSFTGGVVRTFQSADAAAGWEKLKALWAYVTPNSTNYDFMQEPLAAGEVMVAWDHIARLKNAISAAPDDYVVFPAPAGPKGRGYMPVVAGLAIPKGAPDKAGAEKVIEHLSMPETQLLTASKVGFFPTLNIKLPPDLDAGVALLAGAVTATQASKDAVISLLPVGLGDKGGEFNKVYMDSFQRIVLQNEPIADVLKAQGATMAKLMTDTKAACWAPDAKSDGPCPVE</sequence>
<evidence type="ECO:0000313" key="3">
    <source>
        <dbReference type="Proteomes" id="UP000006575"/>
    </source>
</evidence>